<dbReference type="PANTHER" id="PTHR40032">
    <property type="entry name" value="EXPORTED PROTEIN-RELATED"/>
    <property type="match status" value="1"/>
</dbReference>
<dbReference type="AlphaFoldDB" id="A0A7W7PFT8"/>
<protein>
    <recommendedName>
        <fullName evidence="3">Putative amidase domain-containing protein</fullName>
    </recommendedName>
</protein>
<name>A0A7W7PFT8_STRNE</name>
<feature type="region of interest" description="Disordered" evidence="1">
    <location>
        <begin position="173"/>
        <end position="218"/>
    </location>
</feature>
<keyword evidence="2" id="KW-0732">Signal</keyword>
<keyword evidence="5" id="KW-1185">Reference proteome</keyword>
<gene>
    <name evidence="4" type="ORF">FHS38_003105</name>
</gene>
<dbReference type="RefSeq" id="WP_184734080.1">
    <property type="nucleotide sequence ID" value="NZ_BMRW01000005.1"/>
</dbReference>
<feature type="compositionally biased region" description="Basic and acidic residues" evidence="1">
    <location>
        <begin position="192"/>
        <end position="206"/>
    </location>
</feature>
<proteinExistence type="predicted"/>
<sequence>MPRKLTHAACAVTVTTALALGAAPAALAAERPDSAAAADTPLSATDTSELVRIADGYLNQRADTVTATGRNRKAPVVPQAAEASLRARLAQEFTTLAKQGRAYEKASGGYTRAEVKATPGAATRSGDTATLELTEDTRLLYPDVPKGAPEAEEYSLAHTLTFTRTAAGGWQLASDKPDLGTGDVTTYAAAPEEGRTEPDSQDKDTPAVRASLARPAEQSPKAAASYNYRKMVAYANKYWKHPNDDYRTYGNDCTNFISQAMYAGGWKPVGGSLLDRRNNKKWFYGPQPWTSYTWAGAENWYFFAQVHSKRTKPLRNIWALGTADVLQADWGPRPNNNIDHSMIVTALTRTERYLTYHTGNTHNRKLSNLLAKRPDAWYYAHRT</sequence>
<comment type="caution">
    <text evidence="4">The sequence shown here is derived from an EMBL/GenBank/DDBJ whole genome shotgun (WGS) entry which is preliminary data.</text>
</comment>
<feature type="chain" id="PRO_5030562141" description="Putative amidase domain-containing protein" evidence="2">
    <location>
        <begin position="29"/>
        <end position="383"/>
    </location>
</feature>
<dbReference type="Pfam" id="PF12671">
    <property type="entry name" value="Amidase_6"/>
    <property type="match status" value="1"/>
</dbReference>
<dbReference type="PANTHER" id="PTHR40032:SF1">
    <property type="entry name" value="EXPORTED PROTEIN"/>
    <property type="match status" value="1"/>
</dbReference>
<dbReference type="InterPro" id="IPR024301">
    <property type="entry name" value="Amidase_6"/>
</dbReference>
<dbReference type="EMBL" id="JACHJG010000005">
    <property type="protein sequence ID" value="MBB4887060.1"/>
    <property type="molecule type" value="Genomic_DNA"/>
</dbReference>
<feature type="domain" description="Putative amidase" evidence="3">
    <location>
        <begin position="225"/>
        <end position="379"/>
    </location>
</feature>
<feature type="signal peptide" evidence="2">
    <location>
        <begin position="1"/>
        <end position="28"/>
    </location>
</feature>
<accession>A0A7W7PFT8</accession>
<evidence type="ECO:0000259" key="3">
    <source>
        <dbReference type="Pfam" id="PF12671"/>
    </source>
</evidence>
<reference evidence="4 5" key="1">
    <citation type="submission" date="2020-08" db="EMBL/GenBank/DDBJ databases">
        <title>Genomic Encyclopedia of Type Strains, Phase III (KMG-III): the genomes of soil and plant-associated and newly described type strains.</title>
        <authorList>
            <person name="Whitman W."/>
        </authorList>
    </citation>
    <scope>NUCLEOTIDE SEQUENCE [LARGE SCALE GENOMIC DNA]</scope>
    <source>
        <strain evidence="4 5">CECT 3265</strain>
    </source>
</reference>
<evidence type="ECO:0000313" key="4">
    <source>
        <dbReference type="EMBL" id="MBB4887060.1"/>
    </source>
</evidence>
<evidence type="ECO:0000313" key="5">
    <source>
        <dbReference type="Proteomes" id="UP000556436"/>
    </source>
</evidence>
<dbReference type="Proteomes" id="UP000556436">
    <property type="component" value="Unassembled WGS sequence"/>
</dbReference>
<organism evidence="4 5">
    <name type="scientific">Streptomyces netropsis</name>
    <name type="common">Streptoverticillium netropsis</name>
    <dbReference type="NCBI Taxonomy" id="55404"/>
    <lineage>
        <taxon>Bacteria</taxon>
        <taxon>Bacillati</taxon>
        <taxon>Actinomycetota</taxon>
        <taxon>Actinomycetes</taxon>
        <taxon>Kitasatosporales</taxon>
        <taxon>Streptomycetaceae</taxon>
        <taxon>Streptomyces</taxon>
    </lineage>
</organism>
<evidence type="ECO:0000256" key="1">
    <source>
        <dbReference type="SAM" id="MobiDB-lite"/>
    </source>
</evidence>
<evidence type="ECO:0000256" key="2">
    <source>
        <dbReference type="SAM" id="SignalP"/>
    </source>
</evidence>